<feature type="region of interest" description="Disordered" evidence="1">
    <location>
        <begin position="132"/>
        <end position="187"/>
    </location>
</feature>
<evidence type="ECO:0000313" key="3">
    <source>
        <dbReference type="EMBL" id="OLQ05153.1"/>
    </source>
</evidence>
<dbReference type="InterPro" id="IPR019446">
    <property type="entry name" value="BMT5-like"/>
</dbReference>
<proteinExistence type="predicted"/>
<evidence type="ECO:0000259" key="2">
    <source>
        <dbReference type="Pfam" id="PF10354"/>
    </source>
</evidence>
<evidence type="ECO:0000313" key="4">
    <source>
        <dbReference type="Proteomes" id="UP000186817"/>
    </source>
</evidence>
<name>A0A1Q9ECK2_SYMMI</name>
<keyword evidence="4" id="KW-1185">Reference proteome</keyword>
<dbReference type="Proteomes" id="UP000186817">
    <property type="component" value="Unassembled WGS sequence"/>
</dbReference>
<dbReference type="EMBL" id="LSRX01000193">
    <property type="protein sequence ID" value="OLQ05153.1"/>
    <property type="molecule type" value="Genomic_DNA"/>
</dbReference>
<gene>
    <name evidence="3" type="ORF">AK812_SmicGene11710</name>
</gene>
<sequence length="559" mass="60290">MDLDTLVSGLFDTLGRLLFREVVEEDDIVIATEPISTGFVCHVVLPCLGGISFEGQSAKLEQDAMTNAVRLCLESFCTAAEAAGSAMQAARKQVVTIEDEPQEEPLPTGRQGWAAPKVKPKVKAMPKIAKAKAWPTAPAASPPSKAFYGKGEAEQARPMPPTVPPPGTARPAPPPTPPPETSAPAGSEPKVLLHTLLTKITGQSPMKADVEYCNSLVGGDHQCILILNCLEGRAFAGYPLSTRKDAELSAASVAIDWLQENLPNQPPTSRKRPQPPTMALPVDAEVQPPAKRAKKENEVDRTLSSGSIQSQEGAEIISEWRDARLEPCELSDIQDPASLEYYFGQACLICGAIVSIKGWDAHASGKKHLQRLQAQPMKLRAGIERPLPAPSCELLDSSRFVETGGWSQPDEFGEYPTVLTLGEMDYSFSLAVAQLRPAGSVLVATSYLAEHDPNEVEVHPSDDGQRVLHSVDATNLAGTLQSQGVEGSFHTVVFPFPRYSLSRAPNPNNSRLLRDFFISVIRDGILLDGGYIQISRVALPMDFYQDGGYIQLVHSSASS</sequence>
<feature type="region of interest" description="Disordered" evidence="1">
    <location>
        <begin position="99"/>
        <end position="119"/>
    </location>
</feature>
<feature type="domain" description="25S rRNA (uridine-N(3))-methyltransferase BMT5-like" evidence="2">
    <location>
        <begin position="419"/>
        <end position="520"/>
    </location>
</feature>
<organism evidence="3 4">
    <name type="scientific">Symbiodinium microadriaticum</name>
    <name type="common">Dinoflagellate</name>
    <name type="synonym">Zooxanthella microadriatica</name>
    <dbReference type="NCBI Taxonomy" id="2951"/>
    <lineage>
        <taxon>Eukaryota</taxon>
        <taxon>Sar</taxon>
        <taxon>Alveolata</taxon>
        <taxon>Dinophyceae</taxon>
        <taxon>Suessiales</taxon>
        <taxon>Symbiodiniaceae</taxon>
        <taxon>Symbiodinium</taxon>
    </lineage>
</organism>
<feature type="region of interest" description="Disordered" evidence="1">
    <location>
        <begin position="261"/>
        <end position="310"/>
    </location>
</feature>
<dbReference type="OrthoDB" id="273345at2759"/>
<dbReference type="GO" id="GO:0070475">
    <property type="term" value="P:rRNA base methylation"/>
    <property type="evidence" value="ECO:0007669"/>
    <property type="project" value="InterPro"/>
</dbReference>
<feature type="compositionally biased region" description="Low complexity" evidence="1">
    <location>
        <begin position="132"/>
        <end position="146"/>
    </location>
</feature>
<dbReference type="AlphaFoldDB" id="A0A1Q9ECK2"/>
<accession>A0A1Q9ECK2</accession>
<comment type="caution">
    <text evidence="3">The sequence shown here is derived from an EMBL/GenBank/DDBJ whole genome shotgun (WGS) entry which is preliminary data.</text>
</comment>
<evidence type="ECO:0000256" key="1">
    <source>
        <dbReference type="SAM" id="MobiDB-lite"/>
    </source>
</evidence>
<protein>
    <recommendedName>
        <fullName evidence="2">25S rRNA (uridine-N(3))-methyltransferase BMT5-like domain-containing protein</fullName>
    </recommendedName>
</protein>
<feature type="compositionally biased region" description="Pro residues" evidence="1">
    <location>
        <begin position="158"/>
        <end position="181"/>
    </location>
</feature>
<reference evidence="3 4" key="1">
    <citation type="submission" date="2016-02" db="EMBL/GenBank/DDBJ databases">
        <title>Genome analysis of coral dinoflagellate symbionts highlights evolutionary adaptations to a symbiotic lifestyle.</title>
        <authorList>
            <person name="Aranda M."/>
            <person name="Li Y."/>
            <person name="Liew Y.J."/>
            <person name="Baumgarten S."/>
            <person name="Simakov O."/>
            <person name="Wilson M."/>
            <person name="Piel J."/>
            <person name="Ashoor H."/>
            <person name="Bougouffa S."/>
            <person name="Bajic V.B."/>
            <person name="Ryu T."/>
            <person name="Ravasi T."/>
            <person name="Bayer T."/>
            <person name="Micklem G."/>
            <person name="Kim H."/>
            <person name="Bhak J."/>
            <person name="Lajeunesse T.C."/>
            <person name="Voolstra C.R."/>
        </authorList>
    </citation>
    <scope>NUCLEOTIDE SEQUENCE [LARGE SCALE GENOMIC DNA]</scope>
    <source>
        <strain evidence="3 4">CCMP2467</strain>
    </source>
</reference>
<dbReference type="Pfam" id="PF10354">
    <property type="entry name" value="BMT5-like"/>
    <property type="match status" value="1"/>
</dbReference>
<dbReference type="GO" id="GO:0070042">
    <property type="term" value="F:rRNA (uridine-N3-)-methyltransferase activity"/>
    <property type="evidence" value="ECO:0007669"/>
    <property type="project" value="InterPro"/>
</dbReference>